<evidence type="ECO:0000313" key="2">
    <source>
        <dbReference type="EMBL" id="CAG8739376.1"/>
    </source>
</evidence>
<dbReference type="EMBL" id="CAJVPQ010014379">
    <property type="protein sequence ID" value="CAG8739376.1"/>
    <property type="molecule type" value="Genomic_DNA"/>
</dbReference>
<organism evidence="2 3">
    <name type="scientific">Funneliformis caledonium</name>
    <dbReference type="NCBI Taxonomy" id="1117310"/>
    <lineage>
        <taxon>Eukaryota</taxon>
        <taxon>Fungi</taxon>
        <taxon>Fungi incertae sedis</taxon>
        <taxon>Mucoromycota</taxon>
        <taxon>Glomeromycotina</taxon>
        <taxon>Glomeromycetes</taxon>
        <taxon>Glomerales</taxon>
        <taxon>Glomeraceae</taxon>
        <taxon>Funneliformis</taxon>
    </lineage>
</organism>
<reference evidence="2" key="1">
    <citation type="submission" date="2021-06" db="EMBL/GenBank/DDBJ databases">
        <authorList>
            <person name="Kallberg Y."/>
            <person name="Tangrot J."/>
            <person name="Rosling A."/>
        </authorList>
    </citation>
    <scope>NUCLEOTIDE SEQUENCE</scope>
    <source>
        <strain evidence="2">UK204</strain>
    </source>
</reference>
<feature type="compositionally biased region" description="Basic and acidic residues" evidence="1">
    <location>
        <begin position="33"/>
        <end position="44"/>
    </location>
</feature>
<gene>
    <name evidence="2" type="ORF">FCALED_LOCUS15524</name>
</gene>
<comment type="caution">
    <text evidence="2">The sequence shown here is derived from an EMBL/GenBank/DDBJ whole genome shotgun (WGS) entry which is preliminary data.</text>
</comment>
<feature type="region of interest" description="Disordered" evidence="1">
    <location>
        <begin position="1"/>
        <end position="44"/>
    </location>
</feature>
<dbReference type="AlphaFoldDB" id="A0A9N9IL70"/>
<dbReference type="Proteomes" id="UP000789570">
    <property type="component" value="Unassembled WGS sequence"/>
</dbReference>
<feature type="compositionally biased region" description="Low complexity" evidence="1">
    <location>
        <begin position="18"/>
        <end position="27"/>
    </location>
</feature>
<keyword evidence="3" id="KW-1185">Reference proteome</keyword>
<name>A0A9N9IL70_9GLOM</name>
<proteinExistence type="predicted"/>
<accession>A0A9N9IL70</accession>
<sequence>LSLSSNSNGRRKRRSGGRDVVSSPSDSSSEKYLSGKREIRARLW</sequence>
<feature type="non-terminal residue" evidence="2">
    <location>
        <position position="1"/>
    </location>
</feature>
<evidence type="ECO:0000256" key="1">
    <source>
        <dbReference type="SAM" id="MobiDB-lite"/>
    </source>
</evidence>
<evidence type="ECO:0000313" key="3">
    <source>
        <dbReference type="Proteomes" id="UP000789570"/>
    </source>
</evidence>
<protein>
    <submittedName>
        <fullName evidence="2">9536_t:CDS:1</fullName>
    </submittedName>
</protein>